<evidence type="ECO:0000256" key="18">
    <source>
        <dbReference type="PROSITE-ProRule" id="PRU10141"/>
    </source>
</evidence>
<sequence length="436" mass="49153">MSPFNESTLTCFCGNQCADPSISNGTCVAKIGSYCFTAVEQVFNPDNGYFENEYTYGCLQPDEAAFMQFATFKTKKKNRNALLEDGNSVEEKKPKIRDLIEQSSGSGSGVPLLVQRTIAKQTELVKIVGKGRFGEVWKGIYRGENVAVKMFLTSEEASWYREQEIYQTVLLNHDSILGFIAADIRGTGLATQLLLITDYHENGSLFDYLQTRVLDEYSALKLMHSAVNGLCHLHTEIVGKQTKPAIAHRDIKSKNILVRHDGSCLISDFGLAARYDSKTKEIDIALNTRMGSKRYMSPEILNDTLNKDDFDSYKQADMYSIALVLWEIGRRCVVSGKPHFHKISYADIGFSGVIEDYQLPYFDCVPNDPSFEEMRKVVCVDGRRPLFSAKWKQSDTLAAIERMIAECWHQTVCIRLSSLRVKKNLAKLLEDTAKLL</sequence>
<dbReference type="GO" id="GO:0005886">
    <property type="term" value="C:plasma membrane"/>
    <property type="evidence" value="ECO:0007669"/>
    <property type="project" value="TreeGrafter"/>
</dbReference>
<dbReference type="Gene3D" id="2.10.60.10">
    <property type="entry name" value="CD59"/>
    <property type="match status" value="1"/>
</dbReference>
<evidence type="ECO:0000256" key="15">
    <source>
        <dbReference type="ARBA" id="ARBA00022989"/>
    </source>
</evidence>
<evidence type="ECO:0000256" key="6">
    <source>
        <dbReference type="ARBA" id="ARBA00022527"/>
    </source>
</evidence>
<dbReference type="Gene3D" id="3.30.200.20">
    <property type="entry name" value="Phosphorylase Kinase, domain 1"/>
    <property type="match status" value="1"/>
</dbReference>
<evidence type="ECO:0000256" key="14">
    <source>
        <dbReference type="ARBA" id="ARBA00022842"/>
    </source>
</evidence>
<keyword evidence="8" id="KW-0812">Transmembrane</keyword>
<dbReference type="PROSITE" id="PS50011">
    <property type="entry name" value="PROTEIN_KINASE_DOM"/>
    <property type="match status" value="1"/>
</dbReference>
<evidence type="ECO:0000256" key="16">
    <source>
        <dbReference type="ARBA" id="ARBA00023136"/>
    </source>
</evidence>
<evidence type="ECO:0000256" key="3">
    <source>
        <dbReference type="ARBA" id="ARBA00004479"/>
    </source>
</evidence>
<dbReference type="InterPro" id="IPR011009">
    <property type="entry name" value="Kinase-like_dom_sf"/>
</dbReference>
<keyword evidence="17 22" id="KW-0675">Receptor</keyword>
<dbReference type="Gene3D" id="1.10.510.10">
    <property type="entry name" value="Transferase(Phosphotransferase) domain 1"/>
    <property type="match status" value="1"/>
</dbReference>
<dbReference type="VEuPathDB" id="VectorBase:LDEU002576"/>
<feature type="domain" description="Protein kinase" evidence="20">
    <location>
        <begin position="122"/>
        <end position="429"/>
    </location>
</feature>
<reference evidence="22 23" key="1">
    <citation type="journal article" date="2018" name="Gigascience">
        <title>Genomes of trombidid mites reveal novel predicted allergens and laterally-transferred genes associated with secondary metabolism.</title>
        <authorList>
            <person name="Dong X."/>
            <person name="Chaisiri K."/>
            <person name="Xia D."/>
            <person name="Armstrong S.D."/>
            <person name="Fang Y."/>
            <person name="Donnelly M.J."/>
            <person name="Kadowaki T."/>
            <person name="McGarry J.W."/>
            <person name="Darby A.C."/>
            <person name="Makepeace B.L."/>
        </authorList>
    </citation>
    <scope>NUCLEOTIDE SEQUENCE [LARGE SCALE GENOMIC DNA]</scope>
    <source>
        <strain evidence="22">UoL-UT</strain>
    </source>
</reference>
<dbReference type="GO" id="GO:0043235">
    <property type="term" value="C:receptor complex"/>
    <property type="evidence" value="ECO:0007669"/>
    <property type="project" value="TreeGrafter"/>
</dbReference>
<keyword evidence="12" id="KW-0418">Kinase</keyword>
<dbReference type="InterPro" id="IPR003605">
    <property type="entry name" value="GS_dom"/>
</dbReference>
<feature type="domain" description="GS" evidence="21">
    <location>
        <begin position="94"/>
        <end position="121"/>
    </location>
</feature>
<dbReference type="STRING" id="299467.A0A443SPP0"/>
<evidence type="ECO:0000256" key="13">
    <source>
        <dbReference type="ARBA" id="ARBA00022840"/>
    </source>
</evidence>
<dbReference type="SMART" id="SM00467">
    <property type="entry name" value="GS"/>
    <property type="match status" value="1"/>
</dbReference>
<dbReference type="InterPro" id="IPR045860">
    <property type="entry name" value="Snake_toxin-like_sf"/>
</dbReference>
<dbReference type="Pfam" id="PF00069">
    <property type="entry name" value="Pkinase"/>
    <property type="match status" value="1"/>
</dbReference>
<evidence type="ECO:0000259" key="20">
    <source>
        <dbReference type="PROSITE" id="PS50011"/>
    </source>
</evidence>
<dbReference type="GO" id="GO:0046872">
    <property type="term" value="F:metal ion binding"/>
    <property type="evidence" value="ECO:0007669"/>
    <property type="project" value="UniProtKB-KW"/>
</dbReference>
<keyword evidence="13 18" id="KW-0067">ATP-binding</keyword>
<dbReference type="SUPFAM" id="SSF56112">
    <property type="entry name" value="Protein kinase-like (PK-like)"/>
    <property type="match status" value="1"/>
</dbReference>
<organism evidence="22 23">
    <name type="scientific">Leptotrombidium deliense</name>
    <dbReference type="NCBI Taxonomy" id="299467"/>
    <lineage>
        <taxon>Eukaryota</taxon>
        <taxon>Metazoa</taxon>
        <taxon>Ecdysozoa</taxon>
        <taxon>Arthropoda</taxon>
        <taxon>Chelicerata</taxon>
        <taxon>Arachnida</taxon>
        <taxon>Acari</taxon>
        <taxon>Acariformes</taxon>
        <taxon>Trombidiformes</taxon>
        <taxon>Prostigmata</taxon>
        <taxon>Anystina</taxon>
        <taxon>Parasitengona</taxon>
        <taxon>Trombiculoidea</taxon>
        <taxon>Trombiculidae</taxon>
        <taxon>Leptotrombidium</taxon>
    </lineage>
</organism>
<dbReference type="EMBL" id="NCKV01000904">
    <property type="protein sequence ID" value="RWS29463.1"/>
    <property type="molecule type" value="Genomic_DNA"/>
</dbReference>
<keyword evidence="6 19" id="KW-0723">Serine/threonine-protein kinase</keyword>
<dbReference type="GO" id="GO:0005524">
    <property type="term" value="F:ATP binding"/>
    <property type="evidence" value="ECO:0007669"/>
    <property type="project" value="UniProtKB-UniRule"/>
</dbReference>
<dbReference type="CDD" id="cd23596">
    <property type="entry name" value="TFP_LU_ECD_Tkv"/>
    <property type="match status" value="1"/>
</dbReference>
<dbReference type="PANTHER" id="PTHR23255">
    <property type="entry name" value="TRANSFORMING GROWTH FACTOR-BETA RECEPTOR TYPE I AND II"/>
    <property type="match status" value="1"/>
</dbReference>
<dbReference type="PANTHER" id="PTHR23255:SF68">
    <property type="entry name" value="RECEPTOR PROTEIN SERINE_THREONINE KINASE"/>
    <property type="match status" value="1"/>
</dbReference>
<dbReference type="FunFam" id="1.10.510.10:FF:000018">
    <property type="entry name" value="Receptor protein serine/threonine kinase"/>
    <property type="match status" value="1"/>
</dbReference>
<evidence type="ECO:0000256" key="12">
    <source>
        <dbReference type="ARBA" id="ARBA00022777"/>
    </source>
</evidence>
<name>A0A443SPP0_9ACAR</name>
<keyword evidence="9" id="KW-0479">Metal-binding</keyword>
<gene>
    <name evidence="22" type="ORF">B4U80_05732</name>
</gene>
<evidence type="ECO:0000256" key="8">
    <source>
        <dbReference type="ARBA" id="ARBA00022692"/>
    </source>
</evidence>
<evidence type="ECO:0000256" key="2">
    <source>
        <dbReference type="ARBA" id="ARBA00001946"/>
    </source>
</evidence>
<keyword evidence="10" id="KW-0732">Signal</keyword>
<evidence type="ECO:0000256" key="5">
    <source>
        <dbReference type="ARBA" id="ARBA00012401"/>
    </source>
</evidence>
<dbReference type="SMART" id="SM00220">
    <property type="entry name" value="S_TKc"/>
    <property type="match status" value="1"/>
</dbReference>
<comment type="similarity">
    <text evidence="4">Belongs to the protein kinase superfamily. TKL Ser/Thr protein kinase family. TGFB receptor subfamily.</text>
</comment>
<evidence type="ECO:0000256" key="11">
    <source>
        <dbReference type="ARBA" id="ARBA00022741"/>
    </source>
</evidence>
<dbReference type="OrthoDB" id="69842at2759"/>
<comment type="cofactor">
    <cofactor evidence="1">
        <name>Mn(2+)</name>
        <dbReference type="ChEBI" id="CHEBI:29035"/>
    </cofactor>
</comment>
<protein>
    <recommendedName>
        <fullName evidence="5">receptor protein serine/threonine kinase</fullName>
        <ecNumber evidence="5">2.7.11.30</ecNumber>
    </recommendedName>
</protein>
<dbReference type="EC" id="2.7.11.30" evidence="5"/>
<feature type="binding site" evidence="18">
    <location>
        <position position="149"/>
    </location>
    <ligand>
        <name>ATP</name>
        <dbReference type="ChEBI" id="CHEBI:30616"/>
    </ligand>
</feature>
<dbReference type="AlphaFoldDB" id="A0A443SPP0"/>
<evidence type="ECO:0000256" key="10">
    <source>
        <dbReference type="ARBA" id="ARBA00022729"/>
    </source>
</evidence>
<dbReference type="InterPro" id="IPR000719">
    <property type="entry name" value="Prot_kinase_dom"/>
</dbReference>
<keyword evidence="11 18" id="KW-0547">Nucleotide-binding</keyword>
<dbReference type="GO" id="GO:0071363">
    <property type="term" value="P:cellular response to growth factor stimulus"/>
    <property type="evidence" value="ECO:0007669"/>
    <property type="project" value="TreeGrafter"/>
</dbReference>
<evidence type="ECO:0000256" key="7">
    <source>
        <dbReference type="ARBA" id="ARBA00022679"/>
    </source>
</evidence>
<keyword evidence="7" id="KW-0808">Transferase</keyword>
<accession>A0A443SPP0</accession>
<evidence type="ECO:0000256" key="17">
    <source>
        <dbReference type="ARBA" id="ARBA00023170"/>
    </source>
</evidence>
<dbReference type="InterPro" id="IPR008271">
    <property type="entry name" value="Ser/Thr_kinase_AS"/>
</dbReference>
<keyword evidence="14" id="KW-0460">Magnesium</keyword>
<proteinExistence type="inferred from homology"/>
<evidence type="ECO:0000259" key="21">
    <source>
        <dbReference type="PROSITE" id="PS51256"/>
    </source>
</evidence>
<evidence type="ECO:0000256" key="19">
    <source>
        <dbReference type="RuleBase" id="RU000304"/>
    </source>
</evidence>
<keyword evidence="23" id="KW-1185">Reference proteome</keyword>
<evidence type="ECO:0000313" key="23">
    <source>
        <dbReference type="Proteomes" id="UP000288716"/>
    </source>
</evidence>
<dbReference type="PROSITE" id="PS00108">
    <property type="entry name" value="PROTEIN_KINASE_ST"/>
    <property type="match status" value="1"/>
</dbReference>
<keyword evidence="16" id="KW-0472">Membrane</keyword>
<evidence type="ECO:0000256" key="1">
    <source>
        <dbReference type="ARBA" id="ARBA00001936"/>
    </source>
</evidence>
<comment type="subcellular location">
    <subcellularLocation>
        <location evidence="3">Membrane</location>
        <topology evidence="3">Single-pass type I membrane protein</topology>
    </subcellularLocation>
</comment>
<dbReference type="InterPro" id="IPR000333">
    <property type="entry name" value="TGFB_receptor"/>
</dbReference>
<dbReference type="Pfam" id="PF08515">
    <property type="entry name" value="TGF_beta_GS"/>
    <property type="match status" value="1"/>
</dbReference>
<dbReference type="InterPro" id="IPR017441">
    <property type="entry name" value="Protein_kinase_ATP_BS"/>
</dbReference>
<comment type="caution">
    <text evidence="22">The sequence shown here is derived from an EMBL/GenBank/DDBJ whole genome shotgun (WGS) entry which is preliminary data.</text>
</comment>
<keyword evidence="15" id="KW-1133">Transmembrane helix</keyword>
<dbReference type="PROSITE" id="PS00107">
    <property type="entry name" value="PROTEIN_KINASE_ATP"/>
    <property type="match status" value="1"/>
</dbReference>
<comment type="cofactor">
    <cofactor evidence="2">
        <name>Mg(2+)</name>
        <dbReference type="ChEBI" id="CHEBI:18420"/>
    </cofactor>
</comment>
<evidence type="ECO:0000313" key="22">
    <source>
        <dbReference type="EMBL" id="RWS29463.1"/>
    </source>
</evidence>
<dbReference type="GO" id="GO:0004675">
    <property type="term" value="F:transmembrane receptor protein serine/threonine kinase activity"/>
    <property type="evidence" value="ECO:0007669"/>
    <property type="project" value="UniProtKB-EC"/>
</dbReference>
<evidence type="ECO:0000256" key="4">
    <source>
        <dbReference type="ARBA" id="ARBA00009605"/>
    </source>
</evidence>
<evidence type="ECO:0000256" key="9">
    <source>
        <dbReference type="ARBA" id="ARBA00022723"/>
    </source>
</evidence>
<dbReference type="PROSITE" id="PS51256">
    <property type="entry name" value="GS"/>
    <property type="match status" value="1"/>
</dbReference>
<dbReference type="Proteomes" id="UP000288716">
    <property type="component" value="Unassembled WGS sequence"/>
</dbReference>